<evidence type="ECO:0000313" key="3">
    <source>
        <dbReference type="Proteomes" id="UP000291422"/>
    </source>
</evidence>
<organism evidence="2 3">
    <name type="scientific">Alternaria alternata</name>
    <name type="common">Alternaria rot fungus</name>
    <name type="synonym">Torula alternata</name>
    <dbReference type="NCBI Taxonomy" id="5599"/>
    <lineage>
        <taxon>Eukaryota</taxon>
        <taxon>Fungi</taxon>
        <taxon>Dikarya</taxon>
        <taxon>Ascomycota</taxon>
        <taxon>Pezizomycotina</taxon>
        <taxon>Dothideomycetes</taxon>
        <taxon>Pleosporomycetidae</taxon>
        <taxon>Pleosporales</taxon>
        <taxon>Pleosporineae</taxon>
        <taxon>Pleosporaceae</taxon>
        <taxon>Alternaria</taxon>
        <taxon>Alternaria sect. Alternaria</taxon>
        <taxon>Alternaria alternata complex</taxon>
    </lineage>
</organism>
<gene>
    <name evidence="2" type="ORF">AA0117_g1723</name>
</gene>
<dbReference type="Proteomes" id="UP000291422">
    <property type="component" value="Unassembled WGS sequence"/>
</dbReference>
<name>A0A4Q4NXC5_ALTAL</name>
<feature type="chain" id="PRO_5020396152" description="Secreted protein" evidence="1">
    <location>
        <begin position="20"/>
        <end position="104"/>
    </location>
</feature>
<evidence type="ECO:0008006" key="4">
    <source>
        <dbReference type="Google" id="ProtNLM"/>
    </source>
</evidence>
<sequence length="104" mass="11726">MKSLYTSILLVFLATATSAKEIVCYAWCNRFPDRKDASNRDLPYRVPRLVPDTGVYRKLDCAVVDCSRTCRRSLQACNVLCRGNEDLPLCAMPETESEGMPETD</sequence>
<proteinExistence type="predicted"/>
<keyword evidence="1" id="KW-0732">Signal</keyword>
<accession>A0A4Q4NXC5</accession>
<evidence type="ECO:0000256" key="1">
    <source>
        <dbReference type="SAM" id="SignalP"/>
    </source>
</evidence>
<comment type="caution">
    <text evidence="2">The sequence shown here is derived from an EMBL/GenBank/DDBJ whole genome shotgun (WGS) entry which is preliminary data.</text>
</comment>
<evidence type="ECO:0000313" key="2">
    <source>
        <dbReference type="EMBL" id="RYN84186.1"/>
    </source>
</evidence>
<feature type="signal peptide" evidence="1">
    <location>
        <begin position="1"/>
        <end position="19"/>
    </location>
</feature>
<protein>
    <recommendedName>
        <fullName evidence="4">Secreted protein</fullName>
    </recommendedName>
</protein>
<reference evidence="3" key="1">
    <citation type="journal article" date="2019" name="bioRxiv">
        <title>Genomics, evolutionary history and diagnostics of the Alternaria alternata species group including apple and Asian pear pathotypes.</title>
        <authorList>
            <person name="Armitage A.D."/>
            <person name="Cockerton H.M."/>
            <person name="Sreenivasaprasad S."/>
            <person name="Woodhall J.W."/>
            <person name="Lane C.R."/>
            <person name="Harrison R.J."/>
            <person name="Clarkson J.P."/>
        </authorList>
    </citation>
    <scope>NUCLEOTIDE SEQUENCE [LARGE SCALE GENOMIC DNA]</scope>
    <source>
        <strain evidence="3">FERA 1177</strain>
    </source>
</reference>
<dbReference type="AlphaFoldDB" id="A0A4Q4NXC5"/>
<dbReference type="EMBL" id="PDXD01000001">
    <property type="protein sequence ID" value="RYN84186.1"/>
    <property type="molecule type" value="Genomic_DNA"/>
</dbReference>